<feature type="compositionally biased region" description="Polar residues" evidence="1">
    <location>
        <begin position="1124"/>
        <end position="1146"/>
    </location>
</feature>
<feature type="region of interest" description="Disordered" evidence="1">
    <location>
        <begin position="1"/>
        <end position="75"/>
    </location>
</feature>
<gene>
    <name evidence="2" type="ORF">RSOLAG1IB_03388</name>
</gene>
<evidence type="ECO:0000313" key="2">
    <source>
        <dbReference type="EMBL" id="CEL59455.1"/>
    </source>
</evidence>
<feature type="compositionally biased region" description="Pro residues" evidence="1">
    <location>
        <begin position="440"/>
        <end position="449"/>
    </location>
</feature>
<feature type="region of interest" description="Disordered" evidence="1">
    <location>
        <begin position="1052"/>
        <end position="1201"/>
    </location>
</feature>
<reference evidence="2 3" key="1">
    <citation type="submission" date="2014-11" db="EMBL/GenBank/DDBJ databases">
        <authorList>
            <person name="Wibberg Daniel"/>
        </authorList>
    </citation>
    <scope>NUCLEOTIDE SEQUENCE [LARGE SCALE GENOMIC DNA]</scope>
    <source>
        <strain evidence="2">Rhizoctonia solani AG1-IB 7/3/14</strain>
    </source>
</reference>
<dbReference type="InterPro" id="IPR029005">
    <property type="entry name" value="LIM-bd/SEUSS"/>
</dbReference>
<evidence type="ECO:0000313" key="3">
    <source>
        <dbReference type="Proteomes" id="UP000059188"/>
    </source>
</evidence>
<dbReference type="STRING" id="1108050.A0A0B7FP35"/>
<dbReference type="AlphaFoldDB" id="A0A0B7FP35"/>
<dbReference type="Pfam" id="PF01803">
    <property type="entry name" value="LIM_bind"/>
    <property type="match status" value="1"/>
</dbReference>
<feature type="compositionally biased region" description="Polar residues" evidence="1">
    <location>
        <begin position="1162"/>
        <end position="1187"/>
    </location>
</feature>
<name>A0A0B7FP35_THACB</name>
<feature type="region of interest" description="Disordered" evidence="1">
    <location>
        <begin position="289"/>
        <end position="524"/>
    </location>
</feature>
<feature type="region of interest" description="Disordered" evidence="1">
    <location>
        <begin position="650"/>
        <end position="679"/>
    </location>
</feature>
<dbReference type="Proteomes" id="UP000059188">
    <property type="component" value="Unassembled WGS sequence"/>
</dbReference>
<protein>
    <submittedName>
        <fullName evidence="2">AGAP004734-PA</fullName>
    </submittedName>
</protein>
<dbReference type="EMBL" id="LN679103">
    <property type="protein sequence ID" value="CEL59455.1"/>
    <property type="molecule type" value="Genomic_DNA"/>
</dbReference>
<feature type="compositionally biased region" description="Gly residues" evidence="1">
    <location>
        <begin position="349"/>
        <end position="367"/>
    </location>
</feature>
<dbReference type="OrthoDB" id="774557at2759"/>
<accession>A0A0B7FP35</accession>
<sequence>MGGLYQQQPHQGQQAPQQLQQQPQQGQVSQTGFGTSQQQDTVFHQGAKNTIQPQPGANRMPPFVPQHQPGGGPNGGMPAGMAGMNMGMNMQSMGGAPMGGAINVPGGMNPGMNVNGPNMGGMAGPPNNMTMGVNGPGVGIGPNGQRQGMQRKMAVGQMPMGGVRHGMPQRINPAMQNGMGAAIPGQGSMGPMPTLMSGAPNLAGAQGGIGNMGGPGTGGPNGPGGVGGMARMIPPMGGAHGGMSLGQPGSMGGHNMAPGSGPGMGGSGAMSTMGGMAGLNGMAGPGAPGMASNPMGANNMSNGPWSDRQYPDNIVKRNNAGQLEDFNPIPTPQHPSGHPLGPQSQHLHGVGGSQIGGPGQHGVGGPGHHPQMGQQAPPPSQPSAGSPVANLPAHHQSQLPGQMGGGTPGPGGPMSGAHMGQPGVIPRMATPVHPGGPGGPLLPNPPAPSPHRMSGSPALHQGHPHQQHIAGSPGHPNQMSSPRHMTSSSPAPGQGPHPSRSNAPTPVPPRGASVDPMGGMRPDGMQHNEMRLPSDPPAMIRVDGGGVMGGVVRGPDGSLRPANDMMVFRDGRLLRDMQQPAEGINRAPSADGMVRQGNVGLPPNGMRAGEIGRLGSDGLVRAGAPYPQPPYGVQAGSFPPYGGIHPTPAQQHQNMQTQRGAGGAVGPGPGPGGPPRAGSVDDLALSSQMDLQGDLDIVGMHGPGRPTLARGSLPPQMQMMNGVGGPRTGPGGPMMMARRPTLMQSRPFPIGMGVIRILELSKELSSMKDKMLADWLRFREEFFTQSGSITMTIFYNVEGRKYMVAPELLPRYFLAFFESGVNKMSLGLNGATETTEGCQNEQLESYVSTTHAVWRYELDNGWIVEYNGPLKVHLVAEQVPGDPQSFRLKINDMTYTAPTTSYFFRPERIEGNLLASGHEVGPMTPRISPGLAARQTGEPMGGPGVGLGDDHSTFIEHEERIVYEKASLPPKPFQAYGLPANVWRLLTLSACVHELVPIMELENTFQSGPLSALDQYADMDQTARHDVGLDHMGDGMGGHPFPHFNHGFNPSHMPDHSPALTHSQVGMHHGPPQGAIPTTGRPTPTPPPIRQGGRGGVPLAGSGDLPPVPGLGVAIPPGIPQGMIMSQSPLLNHSGPPGQQSNTQLNLKRKQQAEQGPESMGGPSNSQPPRGMPNSNNQNRFSKSSPVGTRKKAKTNPSALS</sequence>
<evidence type="ECO:0000256" key="1">
    <source>
        <dbReference type="SAM" id="MobiDB-lite"/>
    </source>
</evidence>
<feature type="compositionally biased region" description="Polar residues" evidence="1">
    <location>
        <begin position="475"/>
        <end position="491"/>
    </location>
</feature>
<feature type="compositionally biased region" description="Polar residues" evidence="1">
    <location>
        <begin position="33"/>
        <end position="55"/>
    </location>
</feature>
<feature type="compositionally biased region" description="Low complexity" evidence="1">
    <location>
        <begin position="1"/>
        <end position="32"/>
    </location>
</feature>
<organism evidence="2 3">
    <name type="scientific">Thanatephorus cucumeris (strain AG1-IB / isolate 7/3/14)</name>
    <name type="common">Lettuce bottom rot fungus</name>
    <name type="synonym">Rhizoctonia solani</name>
    <dbReference type="NCBI Taxonomy" id="1108050"/>
    <lineage>
        <taxon>Eukaryota</taxon>
        <taxon>Fungi</taxon>
        <taxon>Dikarya</taxon>
        <taxon>Basidiomycota</taxon>
        <taxon>Agaricomycotina</taxon>
        <taxon>Agaricomycetes</taxon>
        <taxon>Cantharellales</taxon>
        <taxon>Ceratobasidiaceae</taxon>
        <taxon>Rhizoctonia</taxon>
        <taxon>Rhizoctonia solani AG-1</taxon>
    </lineage>
</organism>
<keyword evidence="3" id="KW-1185">Reference proteome</keyword>
<feature type="compositionally biased region" description="Gly residues" evidence="1">
    <location>
        <begin position="402"/>
        <end position="414"/>
    </location>
</feature>
<proteinExistence type="predicted"/>